<gene>
    <name evidence="3" type="ORF">SAMN06265371_101118</name>
</gene>
<accession>A0A238VA28</accession>
<dbReference type="InterPro" id="IPR006059">
    <property type="entry name" value="SBP"/>
</dbReference>
<comment type="subcellular location">
    <subcellularLocation>
        <location evidence="1">Periplasm</location>
    </subcellularLocation>
</comment>
<dbReference type="GO" id="GO:0042597">
    <property type="term" value="C:periplasmic space"/>
    <property type="evidence" value="ECO:0007669"/>
    <property type="project" value="UniProtKB-SubCell"/>
</dbReference>
<evidence type="ECO:0000256" key="1">
    <source>
        <dbReference type="ARBA" id="ARBA00004418"/>
    </source>
</evidence>
<organism evidence="3 4">
    <name type="scientific">Lutibacter agarilyticus</name>
    <dbReference type="NCBI Taxonomy" id="1109740"/>
    <lineage>
        <taxon>Bacteria</taxon>
        <taxon>Pseudomonadati</taxon>
        <taxon>Bacteroidota</taxon>
        <taxon>Flavobacteriia</taxon>
        <taxon>Flavobacteriales</taxon>
        <taxon>Flavobacteriaceae</taxon>
        <taxon>Lutibacter</taxon>
    </lineage>
</organism>
<evidence type="ECO:0000313" key="4">
    <source>
        <dbReference type="Proteomes" id="UP000198384"/>
    </source>
</evidence>
<evidence type="ECO:0000256" key="2">
    <source>
        <dbReference type="ARBA" id="ARBA00008520"/>
    </source>
</evidence>
<dbReference type="Proteomes" id="UP000198384">
    <property type="component" value="Unassembled WGS sequence"/>
</dbReference>
<dbReference type="EMBL" id="FZNT01000001">
    <property type="protein sequence ID" value="SNR31260.1"/>
    <property type="molecule type" value="Genomic_DNA"/>
</dbReference>
<protein>
    <submittedName>
        <fullName evidence="3">Carbohydrate ABC transporter substrate-binding protein, CUT1 family</fullName>
    </submittedName>
</protein>
<dbReference type="InterPro" id="IPR050490">
    <property type="entry name" value="Bact_solute-bd_prot1"/>
</dbReference>
<keyword evidence="4" id="KW-1185">Reference proteome</keyword>
<dbReference type="SUPFAM" id="SSF53850">
    <property type="entry name" value="Periplasmic binding protein-like II"/>
    <property type="match status" value="1"/>
</dbReference>
<dbReference type="OrthoDB" id="9811622at2"/>
<dbReference type="Gene3D" id="3.40.190.10">
    <property type="entry name" value="Periplasmic binding protein-like II"/>
    <property type="match status" value="2"/>
</dbReference>
<dbReference type="PANTHER" id="PTHR43649">
    <property type="entry name" value="ARABINOSE-BINDING PROTEIN-RELATED"/>
    <property type="match status" value="1"/>
</dbReference>
<reference evidence="3 4" key="1">
    <citation type="submission" date="2017-06" db="EMBL/GenBank/DDBJ databases">
        <authorList>
            <person name="Kim H.J."/>
            <person name="Triplett B.A."/>
        </authorList>
    </citation>
    <scope>NUCLEOTIDE SEQUENCE [LARGE SCALE GENOMIC DNA]</scope>
    <source>
        <strain evidence="3 4">DSM 29150</strain>
    </source>
</reference>
<dbReference type="RefSeq" id="WP_089379797.1">
    <property type="nucleotide sequence ID" value="NZ_FZNT01000001.1"/>
</dbReference>
<name>A0A238VA28_9FLAO</name>
<sequence>MSTKKVQLKGITWNHSRGFTSMVATAQRFSELNPNVEITWEKRSLQAFADEPINELAKRYDLLIIDHPWAGFAGKNNVILPLDEYLPKEFLEDLAQNSVGRSHESYSSNGHQWALAVDAATPVASSRPDILEKKGLELPKNYDDLLALAKKGLVIMPGIPQDTLMNFYMMCCNLGEEVCTSKEHVVSEEVGIKALKMLRELAVEMDPQIFDWNPIKVYEAMTQTDKYAYCPWAYGYTNYSRNGYARKLLHFHDMVEINGVGAISTLGGTGLAVSAKATELETIMKYVEYVGSEECQKTVFFDNGGQPGHRKAWTDEHTNSLTANFFKNTLPGLDRAFLRPRYNGHMYFQDRAGTPIRNYLMNGGDEKSLLTELNIIYKKSLEIE</sequence>
<dbReference type="Pfam" id="PF01547">
    <property type="entry name" value="SBP_bac_1"/>
    <property type="match status" value="1"/>
</dbReference>
<proteinExistence type="inferred from homology"/>
<evidence type="ECO:0000313" key="3">
    <source>
        <dbReference type="EMBL" id="SNR31260.1"/>
    </source>
</evidence>
<dbReference type="AlphaFoldDB" id="A0A238VA28"/>
<comment type="similarity">
    <text evidence="2">Belongs to the bacterial solute-binding protein 1 family.</text>
</comment>